<evidence type="ECO:0000313" key="1">
    <source>
        <dbReference type="EMBL" id="ABB33771.2"/>
    </source>
</evidence>
<protein>
    <recommendedName>
        <fullName evidence="3">Phage protein</fullName>
    </recommendedName>
</protein>
<organism evidence="1 2">
    <name type="scientific">Geobacter metallireducens (strain ATCC 53774 / DSM 7210 / GS-15)</name>
    <dbReference type="NCBI Taxonomy" id="269799"/>
    <lineage>
        <taxon>Bacteria</taxon>
        <taxon>Pseudomonadati</taxon>
        <taxon>Thermodesulfobacteriota</taxon>
        <taxon>Desulfuromonadia</taxon>
        <taxon>Geobacterales</taxon>
        <taxon>Geobacteraceae</taxon>
        <taxon>Geobacter</taxon>
    </lineage>
</organism>
<reference evidence="1 2" key="2">
    <citation type="journal article" date="2009" name="BMC Microbiol.">
        <title>The genome sequence of Geobacter metallireducens: features of metabolism, physiology and regulation common and dissimilar to Geobacter sulfurreducens.</title>
        <authorList>
            <person name="Aklujkar M."/>
            <person name="Krushkal J."/>
            <person name="DiBartolo G."/>
            <person name="Lapidus A."/>
            <person name="Land M.L."/>
            <person name="Lovley D.R."/>
        </authorList>
    </citation>
    <scope>NUCLEOTIDE SEQUENCE [LARGE SCALE GENOMIC DNA]</scope>
    <source>
        <strain evidence="2">ATCC 53774 / DSM 7210 / GS-15</strain>
        <plasmid evidence="2">pGS-15</plasmid>
    </source>
</reference>
<proteinExistence type="predicted"/>
<dbReference type="AlphaFoldDB" id="Q39PQ3"/>
<reference evidence="1 2" key="1">
    <citation type="submission" date="2005-10" db="EMBL/GenBank/DDBJ databases">
        <title>Complete sequence of plasmid of Geobacter metallireducens GS-15.</title>
        <authorList>
            <consortium name="US DOE Joint Genome Institute"/>
            <person name="Copeland A."/>
            <person name="Lucas S."/>
            <person name="Lapidus A."/>
            <person name="Barry K."/>
            <person name="Detter J.C."/>
            <person name="Glavina T."/>
            <person name="Hammon N."/>
            <person name="Israni S."/>
            <person name="Pitluck S."/>
            <person name="Di Bartolo G."/>
            <person name="Chain P."/>
            <person name="Schmutz J."/>
            <person name="Larimer F."/>
            <person name="Land M."/>
            <person name="Kyrpides N."/>
            <person name="Ivanova N."/>
            <person name="Richardson P."/>
        </authorList>
    </citation>
    <scope>NUCLEOTIDE SEQUENCE [LARGE SCALE GENOMIC DNA]</scope>
    <source>
        <strain evidence="2">ATCC 53774 / DSM 7210 / GS-15</strain>
        <plasmid evidence="2">pGS-15</plasmid>
    </source>
</reference>
<dbReference type="HOGENOM" id="CLU_3061952_0_0_7"/>
<evidence type="ECO:0000313" key="2">
    <source>
        <dbReference type="Proteomes" id="UP000007073"/>
    </source>
</evidence>
<geneLocation type="plasmid" evidence="2">
    <name>pGS-15</name>
</geneLocation>
<keyword evidence="2" id="KW-1185">Reference proteome</keyword>
<dbReference type="KEGG" id="gme:Gmet_A3566"/>
<accession>Q39PQ3</accession>
<evidence type="ECO:0008006" key="3">
    <source>
        <dbReference type="Google" id="ProtNLM"/>
    </source>
</evidence>
<dbReference type="Proteomes" id="UP000007073">
    <property type="component" value="Plasmid unnamed"/>
</dbReference>
<dbReference type="EMBL" id="CP000149">
    <property type="protein sequence ID" value="ABB33771.2"/>
    <property type="molecule type" value="Genomic_DNA"/>
</dbReference>
<gene>
    <name evidence="1" type="ordered locus">Gmet_A3566</name>
</gene>
<sequence>MSVSTITEIIEAEEEGHKAYIFKCKNGKTYLETSLGYTEDQLKNKKTLYSIAG</sequence>
<name>Q39PQ3_GEOMG</name>
<keyword evidence="1" id="KW-0614">Plasmid</keyword>